<dbReference type="GO" id="GO:0009240">
    <property type="term" value="P:isopentenyl diphosphate biosynthetic process"/>
    <property type="evidence" value="ECO:0007669"/>
    <property type="project" value="TreeGrafter"/>
</dbReference>
<keyword evidence="15" id="KW-1185">Reference proteome</keyword>
<keyword evidence="5" id="KW-0444">Lipid biosynthesis</keyword>
<dbReference type="GO" id="GO:0004452">
    <property type="term" value="F:isopentenyl-diphosphate delta-isomerase activity"/>
    <property type="evidence" value="ECO:0007669"/>
    <property type="project" value="UniProtKB-EC"/>
</dbReference>
<evidence type="ECO:0000256" key="1">
    <source>
        <dbReference type="ARBA" id="ARBA00001946"/>
    </source>
</evidence>
<evidence type="ECO:0000256" key="10">
    <source>
        <dbReference type="ARBA" id="ARBA00023229"/>
    </source>
</evidence>
<dbReference type="GO" id="GO:0046872">
    <property type="term" value="F:metal ion binding"/>
    <property type="evidence" value="ECO:0007669"/>
    <property type="project" value="UniProtKB-KW"/>
</dbReference>
<evidence type="ECO:0000256" key="12">
    <source>
        <dbReference type="ARBA" id="ARBA00029294"/>
    </source>
</evidence>
<evidence type="ECO:0000256" key="4">
    <source>
        <dbReference type="ARBA" id="ARBA00012057"/>
    </source>
</evidence>
<keyword evidence="8" id="KW-0752">Steroid biosynthesis</keyword>
<dbReference type="GO" id="GO:0005737">
    <property type="term" value="C:cytoplasm"/>
    <property type="evidence" value="ECO:0007669"/>
    <property type="project" value="TreeGrafter"/>
</dbReference>
<keyword evidence="11" id="KW-0413">Isomerase</keyword>
<dbReference type="FunFam" id="3.90.79.10:FF:000012">
    <property type="entry name" value="Isopentenyl-diphosphate Delta-isomerase 1"/>
    <property type="match status" value="1"/>
</dbReference>
<dbReference type="AlphaFoldDB" id="A0A8H3EW44"/>
<accession>A0A8H3EW44</accession>
<dbReference type="InterPro" id="IPR000086">
    <property type="entry name" value="NUDIX_hydrolase_dom"/>
</dbReference>
<dbReference type="Gene3D" id="3.90.79.10">
    <property type="entry name" value="Nucleoside Triphosphate Pyrophosphohydrolase"/>
    <property type="match status" value="1"/>
</dbReference>
<dbReference type="InterPro" id="IPR015797">
    <property type="entry name" value="NUDIX_hydrolase-like_dom_sf"/>
</dbReference>
<evidence type="ECO:0000313" key="15">
    <source>
        <dbReference type="Proteomes" id="UP000664534"/>
    </source>
</evidence>
<reference evidence="14" key="1">
    <citation type="submission" date="2021-03" db="EMBL/GenBank/DDBJ databases">
        <authorList>
            <person name="Tagirdzhanova G."/>
        </authorList>
    </citation>
    <scope>NUCLEOTIDE SEQUENCE</scope>
</reference>
<dbReference type="OrthoDB" id="510307at2759"/>
<comment type="cofactor">
    <cofactor evidence="1">
        <name>Mg(2+)</name>
        <dbReference type="ChEBI" id="CHEBI:18420"/>
    </cofactor>
</comment>
<comment type="similarity">
    <text evidence="3">Belongs to the IPP isomerase type 1 family.</text>
</comment>
<dbReference type="UniPathway" id="UPA00059">
    <property type="reaction ID" value="UER00104"/>
</dbReference>
<evidence type="ECO:0000256" key="7">
    <source>
        <dbReference type="ARBA" id="ARBA00022842"/>
    </source>
</evidence>
<sequence length="254" mass="29332">MGSTMTQTQTVTAENVIRLFPDVDTHLATSHRVPTSDNDLQGYDEEQIRLMEEVCIVLDENDVPIGSASKKVCLLHRAFSVFLFDSKNRLLLQQRASEKITFPDMWTNTCCSHPLGVPGETGDELEAAVQGVRRAAQRKLDQELGINAKEVPLDKFRFLTRIHYKAPSDGKWGEHEIDYILFIKADVEHTPNPNEVKDSRYVSEAELKTMFEDDRLKFTPWFKLICESMLFEWWEHLDHGLEKYTGESKIRRML</sequence>
<evidence type="ECO:0000313" key="14">
    <source>
        <dbReference type="EMBL" id="CAF9913756.1"/>
    </source>
</evidence>
<dbReference type="Proteomes" id="UP000664534">
    <property type="component" value="Unassembled WGS sequence"/>
</dbReference>
<keyword evidence="6" id="KW-0479">Metal-binding</keyword>
<comment type="caution">
    <text evidence="14">The sequence shown here is derived from an EMBL/GenBank/DDBJ whole genome shotgun (WGS) entry which is preliminary data.</text>
</comment>
<name>A0A8H3EW44_9LECA</name>
<dbReference type="PANTHER" id="PTHR10885:SF0">
    <property type="entry name" value="ISOPENTENYL-DIPHOSPHATE DELTA-ISOMERASE"/>
    <property type="match status" value="1"/>
</dbReference>
<dbReference type="SUPFAM" id="SSF55811">
    <property type="entry name" value="Nudix"/>
    <property type="match status" value="1"/>
</dbReference>
<keyword evidence="9" id="KW-0443">Lipid metabolism</keyword>
<proteinExistence type="inferred from homology"/>
<evidence type="ECO:0000256" key="9">
    <source>
        <dbReference type="ARBA" id="ARBA00023098"/>
    </source>
</evidence>
<comment type="catalytic activity">
    <reaction evidence="12">
        <text>isopentenyl diphosphate = dimethylallyl diphosphate</text>
        <dbReference type="Rhea" id="RHEA:23284"/>
        <dbReference type="ChEBI" id="CHEBI:57623"/>
        <dbReference type="ChEBI" id="CHEBI:128769"/>
        <dbReference type="EC" id="5.3.3.2"/>
    </reaction>
    <physiologicalReaction direction="left-to-right" evidence="12">
        <dbReference type="Rhea" id="RHEA:23285"/>
    </physiologicalReaction>
</comment>
<dbReference type="Pfam" id="PF00293">
    <property type="entry name" value="NUDIX"/>
    <property type="match status" value="1"/>
</dbReference>
<dbReference type="GO" id="GO:0006694">
    <property type="term" value="P:steroid biosynthetic process"/>
    <property type="evidence" value="ECO:0007669"/>
    <property type="project" value="UniProtKB-KW"/>
</dbReference>
<evidence type="ECO:0000259" key="13">
    <source>
        <dbReference type="PROSITE" id="PS51462"/>
    </source>
</evidence>
<comment type="pathway">
    <text evidence="2">Isoprenoid biosynthesis; dimethylallyl diphosphate biosynthesis; dimethylallyl diphosphate from isopentenyl diphosphate: step 1/1.</text>
</comment>
<feature type="domain" description="Nudix hydrolase" evidence="13">
    <location>
        <begin position="74"/>
        <end position="224"/>
    </location>
</feature>
<dbReference type="NCBIfam" id="TIGR02150">
    <property type="entry name" value="IPP_isom_1"/>
    <property type="match status" value="1"/>
</dbReference>
<keyword evidence="7" id="KW-0460">Magnesium</keyword>
<dbReference type="PROSITE" id="PS51462">
    <property type="entry name" value="NUDIX"/>
    <property type="match status" value="1"/>
</dbReference>
<dbReference type="GO" id="GO:0050992">
    <property type="term" value="P:dimethylallyl diphosphate biosynthetic process"/>
    <property type="evidence" value="ECO:0007669"/>
    <property type="project" value="UniProtKB-UniPathway"/>
</dbReference>
<evidence type="ECO:0000256" key="11">
    <source>
        <dbReference type="ARBA" id="ARBA00023235"/>
    </source>
</evidence>
<dbReference type="InterPro" id="IPR011876">
    <property type="entry name" value="IsopentenylPP_isomerase_typ1"/>
</dbReference>
<evidence type="ECO:0000256" key="6">
    <source>
        <dbReference type="ARBA" id="ARBA00022723"/>
    </source>
</evidence>
<dbReference type="CDD" id="cd02885">
    <property type="entry name" value="NUDIX_IPP_Isomerase"/>
    <property type="match status" value="1"/>
</dbReference>
<protein>
    <recommendedName>
        <fullName evidence="4">isopentenyl-diphosphate Delta-isomerase</fullName>
        <ecNumber evidence="4">5.3.3.2</ecNumber>
    </recommendedName>
</protein>
<dbReference type="EC" id="5.3.3.2" evidence="4"/>
<dbReference type="EMBL" id="CAJPDT010000012">
    <property type="protein sequence ID" value="CAF9913756.1"/>
    <property type="molecule type" value="Genomic_DNA"/>
</dbReference>
<gene>
    <name evidence="14" type="primary">IDI1</name>
    <name evidence="14" type="ORF">IMSHALPRED_001436</name>
</gene>
<dbReference type="PANTHER" id="PTHR10885">
    <property type="entry name" value="ISOPENTENYL-DIPHOSPHATE DELTA-ISOMERASE"/>
    <property type="match status" value="1"/>
</dbReference>
<organism evidence="14 15">
    <name type="scientific">Imshaugia aleurites</name>
    <dbReference type="NCBI Taxonomy" id="172621"/>
    <lineage>
        <taxon>Eukaryota</taxon>
        <taxon>Fungi</taxon>
        <taxon>Dikarya</taxon>
        <taxon>Ascomycota</taxon>
        <taxon>Pezizomycotina</taxon>
        <taxon>Lecanoromycetes</taxon>
        <taxon>OSLEUM clade</taxon>
        <taxon>Lecanoromycetidae</taxon>
        <taxon>Lecanorales</taxon>
        <taxon>Lecanorineae</taxon>
        <taxon>Parmeliaceae</taxon>
        <taxon>Imshaugia</taxon>
    </lineage>
</organism>
<keyword evidence="10" id="KW-0414">Isoprene biosynthesis</keyword>
<evidence type="ECO:0000256" key="3">
    <source>
        <dbReference type="ARBA" id="ARBA00007579"/>
    </source>
</evidence>
<evidence type="ECO:0000256" key="8">
    <source>
        <dbReference type="ARBA" id="ARBA00022955"/>
    </source>
</evidence>
<evidence type="ECO:0000256" key="2">
    <source>
        <dbReference type="ARBA" id="ARBA00004826"/>
    </source>
</evidence>
<evidence type="ECO:0000256" key="5">
    <source>
        <dbReference type="ARBA" id="ARBA00022516"/>
    </source>
</evidence>